<comment type="caution">
    <text evidence="7">The sequence shown here is derived from an EMBL/GenBank/DDBJ whole genome shotgun (WGS) entry which is preliminary data.</text>
</comment>
<evidence type="ECO:0000256" key="4">
    <source>
        <dbReference type="ARBA" id="ARBA00023136"/>
    </source>
</evidence>
<dbReference type="InterPro" id="IPR007016">
    <property type="entry name" value="O-antigen_ligase-rel_domated"/>
</dbReference>
<feature type="transmembrane region" description="Helical" evidence="5">
    <location>
        <begin position="311"/>
        <end position="331"/>
    </location>
</feature>
<protein>
    <submittedName>
        <fullName evidence="7">O-antigen ligase</fullName>
    </submittedName>
</protein>
<evidence type="ECO:0000313" key="8">
    <source>
        <dbReference type="Proteomes" id="UP000246352"/>
    </source>
</evidence>
<feature type="transmembrane region" description="Helical" evidence="5">
    <location>
        <begin position="343"/>
        <end position="360"/>
    </location>
</feature>
<dbReference type="InterPro" id="IPR051533">
    <property type="entry name" value="WaaL-like"/>
</dbReference>
<dbReference type="RefSeq" id="WP_158285007.1">
    <property type="nucleotide sequence ID" value="NZ_QGTR01000006.1"/>
</dbReference>
<dbReference type="GO" id="GO:0016020">
    <property type="term" value="C:membrane"/>
    <property type="evidence" value="ECO:0007669"/>
    <property type="project" value="UniProtKB-SubCell"/>
</dbReference>
<dbReference type="EMBL" id="QGTR01000006">
    <property type="protein sequence ID" value="PWV97629.1"/>
    <property type="molecule type" value="Genomic_DNA"/>
</dbReference>
<dbReference type="Pfam" id="PF04932">
    <property type="entry name" value="Wzy_C"/>
    <property type="match status" value="1"/>
</dbReference>
<accession>A0A317PDK9</accession>
<keyword evidence="2 5" id="KW-0812">Transmembrane</keyword>
<dbReference type="Proteomes" id="UP000246352">
    <property type="component" value="Unassembled WGS sequence"/>
</dbReference>
<dbReference type="GO" id="GO:0016874">
    <property type="term" value="F:ligase activity"/>
    <property type="evidence" value="ECO:0007669"/>
    <property type="project" value="UniProtKB-KW"/>
</dbReference>
<feature type="domain" description="O-antigen ligase-related" evidence="6">
    <location>
        <begin position="165"/>
        <end position="320"/>
    </location>
</feature>
<feature type="transmembrane region" description="Helical" evidence="5">
    <location>
        <begin position="177"/>
        <end position="195"/>
    </location>
</feature>
<gene>
    <name evidence="7" type="ORF">DFR52_106152</name>
</gene>
<dbReference type="PANTHER" id="PTHR37422">
    <property type="entry name" value="TEICHURONIC ACID BIOSYNTHESIS PROTEIN TUAE"/>
    <property type="match status" value="1"/>
</dbReference>
<dbReference type="AlphaFoldDB" id="A0A317PDK9"/>
<feature type="transmembrane region" description="Helical" evidence="5">
    <location>
        <begin position="71"/>
        <end position="91"/>
    </location>
</feature>
<feature type="transmembrane region" description="Helical" evidence="5">
    <location>
        <begin position="43"/>
        <end position="65"/>
    </location>
</feature>
<proteinExistence type="predicted"/>
<comment type="subcellular location">
    <subcellularLocation>
        <location evidence="1">Membrane</location>
        <topology evidence="1">Multi-pass membrane protein</topology>
    </subcellularLocation>
</comment>
<evidence type="ECO:0000256" key="3">
    <source>
        <dbReference type="ARBA" id="ARBA00022989"/>
    </source>
</evidence>
<sequence length="407" mass="44757">MSLAIAFLPVFSIVSVVVFGFFAGVGAYVILARHRAVRLINRTFLAASAVFALSAVALAGINGSLMSDFRWTSYAAYYLCGAVFFAGWVHFRNPLRQAVLGARIGVVLASIASVAEVLAGADRVGFGSNQANAAFVIAAIAILTRIRVPAAPRPLGNSRAWFYLAVIPMMLTGTRSTLPLIGICVILDLAAWLRARQPSRRVVVALAAALAFVVLVPAIAIMSYHLPLPDAVERTRIEYRAMMENPLDHDNGLSIRLVLWDHAWQVIRTRPWTGYGGVASMALIKADIPANGERFESFIHVHNLIMDELRIRGVIGLVLHLGFFIFVFSQMYRRGNADIRQNVLTFAFWMVVYGSFHGLLQADRNIMVVTIYITLVLASIDRNRFARRPDDRDVVTATGIRRSQGAS</sequence>
<feature type="transmembrane region" description="Helical" evidence="5">
    <location>
        <begin position="366"/>
        <end position="382"/>
    </location>
</feature>
<keyword evidence="3 5" id="KW-1133">Transmembrane helix</keyword>
<keyword evidence="7" id="KW-0436">Ligase</keyword>
<evidence type="ECO:0000256" key="5">
    <source>
        <dbReference type="SAM" id="Phobius"/>
    </source>
</evidence>
<evidence type="ECO:0000256" key="2">
    <source>
        <dbReference type="ARBA" id="ARBA00022692"/>
    </source>
</evidence>
<name>A0A317PDK9_9HYPH</name>
<organism evidence="7 8">
    <name type="scientific">Hoeflea marina</name>
    <dbReference type="NCBI Taxonomy" id="274592"/>
    <lineage>
        <taxon>Bacteria</taxon>
        <taxon>Pseudomonadati</taxon>
        <taxon>Pseudomonadota</taxon>
        <taxon>Alphaproteobacteria</taxon>
        <taxon>Hyphomicrobiales</taxon>
        <taxon>Rhizobiaceae</taxon>
        <taxon>Hoeflea</taxon>
    </lineage>
</organism>
<evidence type="ECO:0000259" key="6">
    <source>
        <dbReference type="Pfam" id="PF04932"/>
    </source>
</evidence>
<keyword evidence="4 5" id="KW-0472">Membrane</keyword>
<feature type="transmembrane region" description="Helical" evidence="5">
    <location>
        <begin position="98"/>
        <end position="119"/>
    </location>
</feature>
<evidence type="ECO:0000313" key="7">
    <source>
        <dbReference type="EMBL" id="PWV97629.1"/>
    </source>
</evidence>
<feature type="transmembrane region" description="Helical" evidence="5">
    <location>
        <begin position="202"/>
        <end position="226"/>
    </location>
</feature>
<reference evidence="7 8" key="1">
    <citation type="submission" date="2018-05" db="EMBL/GenBank/DDBJ databases">
        <title>Genomic Encyclopedia of Type Strains, Phase IV (KMG-IV): sequencing the most valuable type-strain genomes for metagenomic binning, comparative biology and taxonomic classification.</title>
        <authorList>
            <person name="Goeker M."/>
        </authorList>
    </citation>
    <scope>NUCLEOTIDE SEQUENCE [LARGE SCALE GENOMIC DNA]</scope>
    <source>
        <strain evidence="7 8">DSM 16791</strain>
    </source>
</reference>
<dbReference type="OrthoDB" id="7903763at2"/>
<dbReference type="PANTHER" id="PTHR37422:SF13">
    <property type="entry name" value="LIPOPOLYSACCHARIDE BIOSYNTHESIS PROTEIN PA4999-RELATED"/>
    <property type="match status" value="1"/>
</dbReference>
<keyword evidence="8" id="KW-1185">Reference proteome</keyword>
<evidence type="ECO:0000256" key="1">
    <source>
        <dbReference type="ARBA" id="ARBA00004141"/>
    </source>
</evidence>
<feature type="transmembrane region" description="Helical" evidence="5">
    <location>
        <begin position="6"/>
        <end position="31"/>
    </location>
</feature>